<feature type="region of interest" description="Disordered" evidence="1">
    <location>
        <begin position="2079"/>
        <end position="2099"/>
    </location>
</feature>
<protein>
    <submittedName>
        <fullName evidence="4">GLUG domain protein</fullName>
    </submittedName>
</protein>
<feature type="compositionally biased region" description="Polar residues" evidence="1">
    <location>
        <begin position="3097"/>
        <end position="3108"/>
    </location>
</feature>
<accession>C7NU02</accession>
<evidence type="ECO:0000256" key="1">
    <source>
        <dbReference type="SAM" id="MobiDB-lite"/>
    </source>
</evidence>
<dbReference type="Proteomes" id="UP000002071">
    <property type="component" value="Chromosome"/>
</dbReference>
<dbReference type="Pfam" id="PF07581">
    <property type="entry name" value="Glug"/>
    <property type="match status" value="3"/>
</dbReference>
<dbReference type="PROSITE" id="PS50194">
    <property type="entry name" value="FILAMIN_REPEAT"/>
    <property type="match status" value="1"/>
</dbReference>
<evidence type="ECO:0000313" key="5">
    <source>
        <dbReference type="Proteomes" id="UP000002071"/>
    </source>
</evidence>
<dbReference type="eggNOG" id="arCOG10954">
    <property type="taxonomic scope" value="Archaea"/>
</dbReference>
<proteinExistence type="predicted"/>
<dbReference type="InterPro" id="IPR011493">
    <property type="entry name" value="GLUG"/>
</dbReference>
<dbReference type="SMART" id="SM00710">
    <property type="entry name" value="PbH1"/>
    <property type="match status" value="10"/>
</dbReference>
<dbReference type="Gene3D" id="2.160.20.110">
    <property type="match status" value="10"/>
</dbReference>
<dbReference type="HOGENOM" id="CLU_225139_0_0_2"/>
<name>C7NU02_HALUD</name>
<feature type="domain" description="GLUG" evidence="3">
    <location>
        <begin position="1018"/>
        <end position="1042"/>
    </location>
</feature>
<gene>
    <name evidence="4" type="ordered locus">Huta_2080</name>
</gene>
<dbReference type="InterPro" id="IPR006626">
    <property type="entry name" value="PbH1"/>
</dbReference>
<dbReference type="InterPro" id="IPR026452">
    <property type="entry name" value="Surf_glycop_sig_pep"/>
</dbReference>
<feature type="region of interest" description="Disordered" evidence="1">
    <location>
        <begin position="2682"/>
        <end position="2723"/>
    </location>
</feature>
<dbReference type="NCBIfam" id="TIGR04207">
    <property type="entry name" value="halo_sig_pep"/>
    <property type="match status" value="1"/>
</dbReference>
<dbReference type="EMBL" id="CP001687">
    <property type="protein sequence ID" value="ACV12247.1"/>
    <property type="molecule type" value="Genomic_DNA"/>
</dbReference>
<organism evidence="4 5">
    <name type="scientific">Halorhabdus utahensis (strain DSM 12940 / JCM 11049 / AX-2)</name>
    <dbReference type="NCBI Taxonomy" id="519442"/>
    <lineage>
        <taxon>Archaea</taxon>
        <taxon>Methanobacteriati</taxon>
        <taxon>Methanobacteriota</taxon>
        <taxon>Stenosarchaea group</taxon>
        <taxon>Halobacteria</taxon>
        <taxon>Halobacteriales</taxon>
        <taxon>Haloarculaceae</taxon>
        <taxon>Halorhabdus</taxon>
    </lineage>
</organism>
<keyword evidence="2" id="KW-1133">Transmembrane helix</keyword>
<feature type="compositionally biased region" description="Acidic residues" evidence="1">
    <location>
        <begin position="3109"/>
        <end position="3145"/>
    </location>
</feature>
<evidence type="ECO:0000259" key="3">
    <source>
        <dbReference type="Pfam" id="PF07581"/>
    </source>
</evidence>
<feature type="domain" description="GLUG" evidence="3">
    <location>
        <begin position="1887"/>
        <end position="1910"/>
    </location>
</feature>
<feature type="region of interest" description="Disordered" evidence="1">
    <location>
        <begin position="3272"/>
        <end position="3304"/>
    </location>
</feature>
<feature type="transmembrane region" description="Helical" evidence="2">
    <location>
        <begin position="3306"/>
        <end position="3327"/>
    </location>
</feature>
<dbReference type="InterPro" id="IPR017868">
    <property type="entry name" value="Filamin/ABP280_repeat-like"/>
</dbReference>
<feature type="compositionally biased region" description="Low complexity" evidence="1">
    <location>
        <begin position="1467"/>
        <end position="1477"/>
    </location>
</feature>
<dbReference type="KEGG" id="hut:Huta_2080"/>
<feature type="region of interest" description="Disordered" evidence="1">
    <location>
        <begin position="1460"/>
        <end position="1494"/>
    </location>
</feature>
<evidence type="ECO:0000313" key="4">
    <source>
        <dbReference type="EMBL" id="ACV12247.1"/>
    </source>
</evidence>
<reference evidence="4 5" key="1">
    <citation type="journal article" date="2009" name="Stand. Genomic Sci.">
        <title>Complete genome sequence of Halorhabdus utahensis type strain (AX-2).</title>
        <authorList>
            <person name="Anderson I."/>
            <person name="Tindall B.J."/>
            <person name="Pomrenke H."/>
            <person name="Goker M."/>
            <person name="Lapidus A."/>
            <person name="Nolan M."/>
            <person name="Copeland A."/>
            <person name="Glavina Del Rio T."/>
            <person name="Chen F."/>
            <person name="Tice H."/>
            <person name="Cheng J.F."/>
            <person name="Lucas S."/>
            <person name="Chertkov O."/>
            <person name="Bruce D."/>
            <person name="Brettin T."/>
            <person name="Detter J.C."/>
            <person name="Han C."/>
            <person name="Goodwin L."/>
            <person name="Land M."/>
            <person name="Hauser L."/>
            <person name="Chang Y.J."/>
            <person name="Jeffries C.D."/>
            <person name="Pitluck S."/>
            <person name="Pati A."/>
            <person name="Mavromatis K."/>
            <person name="Ivanova N."/>
            <person name="Ovchinnikova G."/>
            <person name="Chen A."/>
            <person name="Palaniappan K."/>
            <person name="Chain P."/>
            <person name="Rohde M."/>
            <person name="Bristow J."/>
            <person name="Eisen J.A."/>
            <person name="Markowitz V."/>
            <person name="Hugenholtz P."/>
            <person name="Kyrpides N.C."/>
            <person name="Klenk H.P."/>
        </authorList>
    </citation>
    <scope>NUCLEOTIDE SEQUENCE [LARGE SCALE GENOMIC DNA]</scope>
    <source>
        <strain evidence="5">DSM 12940 / JCM 11049 / AX-2</strain>
    </source>
</reference>
<keyword evidence="2" id="KW-0472">Membrane</keyword>
<keyword evidence="5" id="KW-1185">Reference proteome</keyword>
<sequence>MKLRALALSVLMVMSVVAVGVSFGPGVATAAGNQTDVAVSDLPGSGTSNDPYQISSASELQAIEDDLGAHYTLVADVNASDTSEWNDGAGFAPIGDSGTPFTGTFDGNGYTIADLTINRSSENNVGLFGYTGSSAVIANVSIEDIDVTGYQYVGGLVGYSSGTMDSSYATGNVSATGNTVGGLVGYGEGTVGSSYATGNVSATGNTVGGLIGTNFGTVDSSYATGTVTGQDRVGGLIGANLGTVTDAYWDVNTTGQSDTNDGYDDAGTGLTTTQLKANTSLDGFDFTNTWAVKTGGEVSYPYLLNNTQSPAPGLESLFAGGNGTAANPYQIGDWNDLDSVRNALDANFTLVADLNSSTAGYDSVASPSANNDKGFEPIGSSSTRFNGTFNGSGYKLADLVINRPDSRNVSIFGVVGSSGTVTLTGVENASVTGGTSVGGLVGYNAGMVNLSYTTGSVRADDSGNQSGSSVGGLVGNLTGDIRNAYSMSDVTGTTTVGGLVGNISKNFGTRTKYTYATGKVSSTVNATVRGHAGGVLEYGQQQIAYFDQKTTGVTERVGNPYPRHTGQLKGYEGHKEFFHKEYETQDVFDSQNIWTINNSDGVVSYPYLQQNPQTDIPGKEKLYSAGNGTSGQPYEVANWTHLNDTRQNPSANFTLTANLSRESGGYRKEVTNPSGGFTPINGFGSGAGSEFKGRFDGAGNTITDLVINRNSDFVGLFGISSGTISKISIKNVSISGDRGVGGVVGLQVHPELGGARTIKNVSVTGEVNGTSFVGGVAGQIYLDTVRDTNASVNVTGETAVGGLVGSSAAGKITDSNVDGRVTGGTYVGGLVGAVGTNGRFFNNRGSIQASTTDVSVTGNSSVGGMVGANGGTSIPAVYYEGKINHLPLNGTEMRALEASGSVQSPRNVGGHKIGGLVGQLYRANVTRSSATGEVQGRLNSGDVQAGNATKIGGLVGYMSGTNAVLKRSVAVGNVTGSSNVGGLVGANGNASAFKKGGTIENATASGTVTLAGDSTDPENLGGLVGQIFQGTVTQSNATGNVNAGDATNVGGLVGYNDATEPSTIRETYATGAVDGGNNVGGLVGKSVNDLVTESYAIGSVNGSASVGGLVGNNTGSIAKVNNSYAAGSVTGDSAGGLVGTIENGASVTDAYWDTQTTNQSSSAGNATGLTTSQLKANTSLAFDFETTWAVKTGVEKSYPYLLKNTQSPAPGLESLFPGGDGTEASPYQIADWNDLDNVRDALDANYTLVADLDENTAGYDSVASASANNDKGFDPFGDRGASFSGTFDGQDHTIANLTINRTDRDYVALFGRTGGGMIVNVSLEDVEVTGNRQVGSLVGSHGGGVVSASSATGTVDGSTSVGGLVGDSYGRVSNSTAAVSVTGSEQVGGLVGLSSGYSTSKGIVNTSHATGTVDGTSYVGGLVGRNYDGGGVPTVKTSSATGSVNGSDYVGGLIGGNSGETKTSNASGTVTGSESVGGLVGANGVESDGTSGGSIEASNASGEVALNANVRAGDKMGGLVGQLYGGSVTRSNATGDISGGFQFQGKNIGGLVGYADGTTSTATITDSYAVGDALGDKRVGGLVGTAIQTEINRTYATGGATGTQSNIGGLVGNATGTNTRVSNSYAVGSVTGNSPVGGLIGTSEDGASVTDAYWDLNTTGQDTSAGGTGLTTSELKGNESLAGFTFTNTWGVRTGGEVSYPYLLNTTQSPAPGLESLFAGGSGTEADPYELSSPDTLGSVSSAPNASYELTADLDMAGVSHDPIGTAATPFNGSFDGNGYTIANLTIDRPGEDNVGLFGHVATNGTVANVTIENATVTGDSNVGGLVGETTGTITGSSVTGRITGNESVGGLAGANGVESDDTAGGTIESSTASATVTVNASATAPTQFGGLVGQNYQGTVTTSNATGDVQAGDATSVGGLVGYTSGTGASAVVNVSYATGNVTGSERVGGIAGTTINATITQTYATGGVNGSTDLGGLVGNVTGRNSEVVYAYAVGPVTGNSSVGGLVGTTTDNPRVANSYWDVETTGQDNSAGLREFSGRTTAEMTGPSVRGSLGLFDFDATWDVLISNGTVSYPSLRANPQEPAPGKRTLYADGNGTADNPYEIENWYHLDATRENPRANYTLVADLDPETAGYDSVAAPSANGGHGFDPIGADRRGFEGEFDGEGHTITNLTIDRPGEDTVGLFAIVPAGQYADGTVKNLRLSNVDITGARSVGGVAGFHGQAAKTIANVSVSGTVDGTENVGGVVGTNLGLVENLTATATVNGSTNVGGLAGSNRGIVTESDAAGTVSGSTNVGGLVGANELGTVRDSNAMGDVTGDSTVGGLLGTNNGGLVTGSYGTGNVTVSGDNAGGLIGWNTDYSDWSGVHNATVTNTYATGDVSAKGGNVGGLLGNNTVTDGGQSVINNSYAVGAVSGYASLGGLVGTNNATVENAYWDTETTGLSDSDGGIGLTTSQLKANTSLAFDFGTTWDVETGSEVSYPYLLNNTQSPAPGLETIDTTSPSISTFSVTNPSDQDVQVSFDTSEQLSTIEVTISGAESATLMTGEFSETDNSDGTYTYTATHAVSTDGDYTATLTAAADAAGNDGASGESGNVTIDVTPPTIDSFAVSNPSGQDVQVAFNSTEQLSTVEVSITGAESTTLTSGDFTATASDGTYTYEAIHAGNSDGTYIATLETATDDAGNDGASNQSGSVEVDTADDGGSGGGPGAGDMSAPSISGFEVTNQSGQNVHITFVANEQVSTISVAITGAESATLATSDFSETDNGDGTYSYTATYAGSTDGTYTATLTRAEDHAGNDGASGQSGSVTVDVTQPSISGFEVTNPSEQAVRVAFDADEQLATVEVTISGAENTTLATSDFSKIDNGDSTYTYEATYEGSTDGNYTATLKTATDDLGNDGANAQSETVIVDTTAPSISGFAATNPSGQDVRVTFDADEQLSTLQVAITGPESATLATSDFSETDNGDGTYTYEATYAGSTDGTYTAALSTAADDADNDGASGQSDTVTIDVTAPSISGFAATNPSGQDVRIAFDASEQLSTIDVSITGAESATLTESDVTETANGDDTYTYEATYAGSTDGTYEVTLETATDDTDNDGASGQSATVQVDTDEDDGDTTTDEDDGDTTTDEDDGDTATDEDDGDTTDAERKPSGETNPGETWVEPSELQEVRIVDVRLETAPANSVKTTNIVTLENPFQTERSVDVRFVIDGDVVGEREVSVPAEQRINATQSMIVEESGTHEVAANVATKGDDGGTVRTFDFMIGTLELDDNGDEIASSSADPPGQRDTDELTAEDGTDDDGGSGVSPLVVVGIIVLVALVLVGVYVRRRSGS</sequence>
<feature type="region of interest" description="Disordered" evidence="1">
    <location>
        <begin position="3090"/>
        <end position="3165"/>
    </location>
</feature>
<dbReference type="OrthoDB" id="242889at2157"/>
<evidence type="ECO:0000256" key="2">
    <source>
        <dbReference type="SAM" id="Phobius"/>
    </source>
</evidence>
<feature type="compositionally biased region" description="Acidic residues" evidence="1">
    <location>
        <begin position="3291"/>
        <end position="3302"/>
    </location>
</feature>
<feature type="domain" description="GLUG" evidence="3">
    <location>
        <begin position="976"/>
        <end position="1009"/>
    </location>
</feature>
<keyword evidence="2" id="KW-0812">Transmembrane</keyword>